<gene>
    <name evidence="1" type="ORF">DA01_07590</name>
</gene>
<comment type="caution">
    <text evidence="1">The sequence shown here is derived from an EMBL/GenBank/DDBJ whole genome shotgun (WGS) entry which is preliminary data.</text>
</comment>
<dbReference type="PATRIC" id="fig|61435.5.peg.1491"/>
<name>A0A0V8M0S2_9CHLR</name>
<protein>
    <submittedName>
        <fullName evidence="1">Uncharacterized protein</fullName>
    </submittedName>
</protein>
<organism evidence="1 2">
    <name type="scientific">Dehalococcoides mccartyi</name>
    <dbReference type="NCBI Taxonomy" id="61435"/>
    <lineage>
        <taxon>Bacteria</taxon>
        <taxon>Bacillati</taxon>
        <taxon>Chloroflexota</taxon>
        <taxon>Dehalococcoidia</taxon>
        <taxon>Dehalococcoidales</taxon>
        <taxon>Dehalococcoidaceae</taxon>
        <taxon>Dehalococcoides</taxon>
    </lineage>
</organism>
<accession>A0A0V8M0S2</accession>
<dbReference type="EMBL" id="JGYD01000025">
    <property type="protein sequence ID" value="KSV17296.1"/>
    <property type="molecule type" value="Genomic_DNA"/>
</dbReference>
<dbReference type="Proteomes" id="UP000053577">
    <property type="component" value="Unassembled WGS sequence"/>
</dbReference>
<dbReference type="RefSeq" id="WP_058292699.1">
    <property type="nucleotide sequence ID" value="NZ_JGYD01000025.1"/>
</dbReference>
<reference evidence="1 2" key="1">
    <citation type="journal article" date="2015" name="Sci. Rep.">
        <title>A comparative genomics and reductive dehalogenase gene transcription study of two chloroethene-respiring bacteria, Dehalococcoides mccartyi strains MB and 11a.</title>
        <authorList>
            <person name="Low A."/>
            <person name="Shen Z."/>
            <person name="Cheng D."/>
            <person name="Rogers M.J."/>
            <person name="Lee P.K."/>
            <person name="He J."/>
        </authorList>
    </citation>
    <scope>NUCLEOTIDE SEQUENCE [LARGE SCALE GENOMIC DNA]</scope>
    <source>
        <strain evidence="1 2">MB</strain>
    </source>
</reference>
<sequence>MAEERPREGTIYISEDHQVKVIMLPPDGEEAVNRRIRTILDLAIAIGRRQGKIRSNIGNSKVDAEKAKEE</sequence>
<proteinExistence type="predicted"/>
<dbReference type="AlphaFoldDB" id="A0A0V8M0S2"/>
<evidence type="ECO:0000313" key="2">
    <source>
        <dbReference type="Proteomes" id="UP000053577"/>
    </source>
</evidence>
<evidence type="ECO:0000313" key="1">
    <source>
        <dbReference type="EMBL" id="KSV17296.1"/>
    </source>
</evidence>